<reference evidence="2 3" key="1">
    <citation type="submission" date="2019-09" db="EMBL/GenBank/DDBJ databases">
        <title>Chitinophaga ginsengihumi sp. nov., isolated from soil of ginseng rhizosphere.</title>
        <authorList>
            <person name="Lee J."/>
        </authorList>
    </citation>
    <scope>NUCLEOTIDE SEQUENCE [LARGE SCALE GENOMIC DNA]</scope>
    <source>
        <strain evidence="2 3">BN140078</strain>
    </source>
</reference>
<protein>
    <recommendedName>
        <fullName evidence="4">Signal peptidase I</fullName>
    </recommendedName>
</protein>
<comment type="caution">
    <text evidence="2">The sequence shown here is derived from an EMBL/GenBank/DDBJ whole genome shotgun (WGS) entry which is preliminary data.</text>
</comment>
<gene>
    <name evidence="2" type="ORF">F0L74_17210</name>
</gene>
<sequence>METVATGLIIILSLFILAVCVFYAYCVWKIYEKAGQPGWAAIVPIYNYYILTKIIGKPWWWTILLCLSFGYMFSYRMPGAGAGFSLVACVGFVFGVWATNLLSKSFGKDIGFTLGLIFLGFIFLPIMAFDRTIQYRGPAGNPNAGSVNDQIRGIGADMK</sequence>
<evidence type="ECO:0008006" key="4">
    <source>
        <dbReference type="Google" id="ProtNLM"/>
    </source>
</evidence>
<evidence type="ECO:0000313" key="2">
    <source>
        <dbReference type="EMBL" id="KAA2241624.1"/>
    </source>
</evidence>
<proteinExistence type="predicted"/>
<keyword evidence="1" id="KW-0812">Transmembrane</keyword>
<keyword evidence="3" id="KW-1185">Reference proteome</keyword>
<dbReference type="Pfam" id="PF18936">
    <property type="entry name" value="DUF5684"/>
    <property type="match status" value="1"/>
</dbReference>
<dbReference type="InterPro" id="IPR043739">
    <property type="entry name" value="DUF5684"/>
</dbReference>
<dbReference type="EMBL" id="VUOC01000003">
    <property type="protein sequence ID" value="KAA2241624.1"/>
    <property type="molecule type" value="Genomic_DNA"/>
</dbReference>
<keyword evidence="1" id="KW-0472">Membrane</keyword>
<feature type="transmembrane region" description="Helical" evidence="1">
    <location>
        <begin position="110"/>
        <end position="129"/>
    </location>
</feature>
<evidence type="ECO:0000256" key="1">
    <source>
        <dbReference type="SAM" id="Phobius"/>
    </source>
</evidence>
<dbReference type="Proteomes" id="UP000324611">
    <property type="component" value="Unassembled WGS sequence"/>
</dbReference>
<feature type="transmembrane region" description="Helical" evidence="1">
    <location>
        <begin position="80"/>
        <end position="98"/>
    </location>
</feature>
<name>A0A5B2VS07_9BACT</name>
<dbReference type="AlphaFoldDB" id="A0A5B2VS07"/>
<dbReference type="RefSeq" id="WP_149839131.1">
    <property type="nucleotide sequence ID" value="NZ_VUOC01000003.1"/>
</dbReference>
<evidence type="ECO:0000313" key="3">
    <source>
        <dbReference type="Proteomes" id="UP000324611"/>
    </source>
</evidence>
<organism evidence="2 3">
    <name type="scientific">Chitinophaga agrisoli</name>
    <dbReference type="NCBI Taxonomy" id="2607653"/>
    <lineage>
        <taxon>Bacteria</taxon>
        <taxon>Pseudomonadati</taxon>
        <taxon>Bacteroidota</taxon>
        <taxon>Chitinophagia</taxon>
        <taxon>Chitinophagales</taxon>
        <taxon>Chitinophagaceae</taxon>
        <taxon>Chitinophaga</taxon>
    </lineage>
</organism>
<reference evidence="2 3" key="2">
    <citation type="submission" date="2019-09" db="EMBL/GenBank/DDBJ databases">
        <authorList>
            <person name="Jin C."/>
        </authorList>
    </citation>
    <scope>NUCLEOTIDE SEQUENCE [LARGE SCALE GENOMIC DNA]</scope>
    <source>
        <strain evidence="2 3">BN140078</strain>
    </source>
</reference>
<accession>A0A5B2VS07</accession>
<keyword evidence="1" id="KW-1133">Transmembrane helix</keyword>
<feature type="transmembrane region" description="Helical" evidence="1">
    <location>
        <begin position="6"/>
        <end position="28"/>
    </location>
</feature>